<dbReference type="GO" id="GO:0004190">
    <property type="term" value="F:aspartic-type endopeptidase activity"/>
    <property type="evidence" value="ECO:0007669"/>
    <property type="project" value="UniProtKB-KW"/>
</dbReference>
<evidence type="ECO:0000259" key="6">
    <source>
        <dbReference type="PROSITE" id="PS50994"/>
    </source>
</evidence>
<dbReference type="Pfam" id="PF14223">
    <property type="entry name" value="Retrotran_gag_2"/>
    <property type="match status" value="1"/>
</dbReference>
<keyword evidence="1" id="KW-0645">Protease</keyword>
<keyword evidence="3" id="KW-0064">Aspartyl protease</keyword>
<dbReference type="SUPFAM" id="SSF53098">
    <property type="entry name" value="Ribonuclease H-like"/>
    <property type="match status" value="1"/>
</dbReference>
<dbReference type="SUPFAM" id="SSF56672">
    <property type="entry name" value="DNA/RNA polymerases"/>
    <property type="match status" value="1"/>
</dbReference>
<keyword evidence="4" id="KW-0378">Hydrolase</keyword>
<dbReference type="InterPro" id="IPR057670">
    <property type="entry name" value="SH3_retrovirus"/>
</dbReference>
<dbReference type="InterPro" id="IPR013103">
    <property type="entry name" value="RVT_2"/>
</dbReference>
<dbReference type="EMBL" id="QGNW01001336">
    <property type="protein sequence ID" value="RVW45095.1"/>
    <property type="molecule type" value="Genomic_DNA"/>
</dbReference>
<dbReference type="GO" id="GO:0015074">
    <property type="term" value="P:DNA integration"/>
    <property type="evidence" value="ECO:0007669"/>
    <property type="project" value="InterPro"/>
</dbReference>
<dbReference type="InterPro" id="IPR001584">
    <property type="entry name" value="Integrase_cat-core"/>
</dbReference>
<dbReference type="GO" id="GO:0046872">
    <property type="term" value="F:metal ion binding"/>
    <property type="evidence" value="ECO:0007669"/>
    <property type="project" value="UniProtKB-KW"/>
</dbReference>
<dbReference type="InterPro" id="IPR025724">
    <property type="entry name" value="GAG-pre-integrase_dom"/>
</dbReference>
<dbReference type="InterPro" id="IPR043502">
    <property type="entry name" value="DNA/RNA_pol_sf"/>
</dbReference>
<dbReference type="PANTHER" id="PTHR42648">
    <property type="entry name" value="TRANSPOSASE, PUTATIVE-RELATED"/>
    <property type="match status" value="1"/>
</dbReference>
<dbReference type="Pfam" id="PF22936">
    <property type="entry name" value="Pol_BBD"/>
    <property type="match status" value="1"/>
</dbReference>
<dbReference type="Pfam" id="PF00665">
    <property type="entry name" value="rve"/>
    <property type="match status" value="1"/>
</dbReference>
<dbReference type="InterPro" id="IPR054722">
    <property type="entry name" value="PolX-like_BBD"/>
</dbReference>
<dbReference type="GO" id="GO:0003676">
    <property type="term" value="F:nucleic acid binding"/>
    <property type="evidence" value="ECO:0007669"/>
    <property type="project" value="InterPro"/>
</dbReference>
<dbReference type="Pfam" id="PF07727">
    <property type="entry name" value="RVT_2"/>
    <property type="match status" value="1"/>
</dbReference>
<feature type="region of interest" description="Disordered" evidence="5">
    <location>
        <begin position="228"/>
        <end position="280"/>
    </location>
</feature>
<sequence length="1459" mass="163452">MVSEPIWFSNPNPFFSMASESSHLLPFNTLIHMITIKLSSSNYLLWKSQLLPLLESQDLLGYVDGTLVPPPRFEPETSTTLSTKYLAWKAADQRLLCLLLSSLTEEAIVVVVGLSTAREVWLALENTFSHHSKARELRLKDDLQLMKRGTKPVAEYARTFKTLCDQLHAIGRPVEDTDKVHWFLRGLGTDFSSFSTAQMSLTPLPYFADLVSKAESFELFQRSLESSEPTTAAFTATNRSHTTSHGTPFAFRNNQRGRSHSHNNNSSNRGRTYSGHGRRPPRCQICRIEGHYADRCNQRYARTDSSAHLAEAFNTSCSLSGPEAADWFLDTGASAHMTTDPSILDQSKNYMGKDFVIVGNGASLPITHTGTLSPVPNIHLLDVLVVPHLTKNLLSISKLTSDFPLSVTFTNNLFTVQNRQTGRVVATGKRDGGLYVLERGNSAFISVLKNKSLRASYDLWHARLGHVNYSVISFINKKGHLSLTSLLPSPSLCSTCQLAKNHRLPYSRNEHRSSHVLDLIHCDLWGPSPIKSNSGFLYYVIFIDDHSRFTWLYPLKFKSDFFDIFLQFQKFVENQHSARIKVFQSDGGAEFTNTCFKAHLRTSGIHHQLSCPYTPAQNGRAERKHRHVTETGLALLFHSHLSPRFWVDAFSTTTYIINRLPTPLLGGKSPFELLYGYSPHYENFHPFGCHVYPCLRDYMPNKLSPRSIPCIFLGYSPSHKGFRCLDPTTSRLYITRHAQFDETHFPTVPSSQAQPLSSLHISNFLEPRLHHIDPSPPSPPSPSSHIPRSNSSPCNICSDLVDESVQVDTSLAGSSLPPLASSPHSIEHAADSSSSLGSHPMITRAKAGIFKTRHPANLGVLGSSGLLSALLASTEPKGFKSAAKNPAWLAAMDEEVQALQQNGTWILVHRPVNTNIVGSKWVFRTKYFPDGSVERLKARLVAKGYTQVPGLDYTDTFSPVVKATTVRVVLSLAVTNKWPLRQLDVNNAFLNGTLTEHVYMEQPPGYIDPRFPTHVCLLKKALYGLKQAPRAWFQRFSSFFLTLGFSCSRADTSLFVFHQQSSLIYLLLYVDDIIVTGNNPSLLDSFTRKLHSKFATKDLGSLSYFLGLEASPTPDGLFISQLKYARDILTRAHLLDSKPVHTPMVVSQHLTVAGSPFSNPTLYRSLVGALQYLTITRPDIAHAVNSVSQFLHALTIDHFLAVKRILRYVKGTLHFGLTFRPSTIPSALVAYSDADWAGCPDTRRSTSGYSIYLGNNLVSWSAKKQPTVSRSSCESEYRALAMTVAELLWLTHLLHDLKVPIPQQPLLLCDNKSAIFLSSNPVSHKRAKHVELDYHFLRELVVAGKLRTQYVPSHLQVADIFTKSVSRPLFEFFRSKLHIRSNPTLSLRGESPFCGEGRKQELREKEKAHELYLHVKSEVESCRAYLKEKRKGDPYRNILPRLLCQATHGFTSEIPTFEL</sequence>
<evidence type="ECO:0000313" key="7">
    <source>
        <dbReference type="EMBL" id="RVW45095.1"/>
    </source>
</evidence>
<dbReference type="Pfam" id="PF25597">
    <property type="entry name" value="SH3_retrovirus"/>
    <property type="match status" value="1"/>
</dbReference>
<gene>
    <name evidence="7" type="primary">POLX_2065</name>
    <name evidence="7" type="ORF">CK203_067579</name>
</gene>
<evidence type="ECO:0000256" key="1">
    <source>
        <dbReference type="ARBA" id="ARBA00022670"/>
    </source>
</evidence>
<proteinExistence type="predicted"/>
<dbReference type="InterPro" id="IPR039537">
    <property type="entry name" value="Retrotran_Ty1/copia-like"/>
</dbReference>
<feature type="compositionally biased region" description="Polar residues" evidence="5">
    <location>
        <begin position="228"/>
        <end position="246"/>
    </location>
</feature>
<evidence type="ECO:0000313" key="8">
    <source>
        <dbReference type="Proteomes" id="UP000288805"/>
    </source>
</evidence>
<reference evidence="7 8" key="1">
    <citation type="journal article" date="2018" name="PLoS Genet.">
        <title>Population sequencing reveals clonal diversity and ancestral inbreeding in the grapevine cultivar Chardonnay.</title>
        <authorList>
            <person name="Roach M.J."/>
            <person name="Johnson D.L."/>
            <person name="Bohlmann J."/>
            <person name="van Vuuren H.J."/>
            <person name="Jones S.J."/>
            <person name="Pretorius I.S."/>
            <person name="Schmidt S.A."/>
            <person name="Borneman A.R."/>
        </authorList>
    </citation>
    <scope>NUCLEOTIDE SEQUENCE [LARGE SCALE GENOMIC DNA]</scope>
    <source>
        <strain evidence="8">cv. Chardonnay</strain>
        <tissue evidence="7">Leaf</tissue>
    </source>
</reference>
<dbReference type="GO" id="GO:0006508">
    <property type="term" value="P:proteolysis"/>
    <property type="evidence" value="ECO:0007669"/>
    <property type="project" value="UniProtKB-KW"/>
</dbReference>
<dbReference type="InterPro" id="IPR012337">
    <property type="entry name" value="RNaseH-like_sf"/>
</dbReference>
<evidence type="ECO:0000256" key="2">
    <source>
        <dbReference type="ARBA" id="ARBA00022723"/>
    </source>
</evidence>
<organism evidence="7 8">
    <name type="scientific">Vitis vinifera</name>
    <name type="common">Grape</name>
    <dbReference type="NCBI Taxonomy" id="29760"/>
    <lineage>
        <taxon>Eukaryota</taxon>
        <taxon>Viridiplantae</taxon>
        <taxon>Streptophyta</taxon>
        <taxon>Embryophyta</taxon>
        <taxon>Tracheophyta</taxon>
        <taxon>Spermatophyta</taxon>
        <taxon>Magnoliopsida</taxon>
        <taxon>eudicotyledons</taxon>
        <taxon>Gunneridae</taxon>
        <taxon>Pentapetalae</taxon>
        <taxon>rosids</taxon>
        <taxon>Vitales</taxon>
        <taxon>Vitaceae</taxon>
        <taxon>Viteae</taxon>
        <taxon>Vitis</taxon>
    </lineage>
</organism>
<accession>A0A438EBA0</accession>
<dbReference type="PROSITE" id="PS50994">
    <property type="entry name" value="INTEGRASE"/>
    <property type="match status" value="1"/>
</dbReference>
<feature type="compositionally biased region" description="Low complexity" evidence="5">
    <location>
        <begin position="262"/>
        <end position="271"/>
    </location>
</feature>
<keyword evidence="2" id="KW-0479">Metal-binding</keyword>
<feature type="compositionally biased region" description="Low complexity" evidence="5">
    <location>
        <begin position="811"/>
        <end position="824"/>
    </location>
</feature>
<dbReference type="Pfam" id="PF13976">
    <property type="entry name" value="gag_pre-integrs"/>
    <property type="match status" value="1"/>
</dbReference>
<comment type="caution">
    <text evidence="7">The sequence shown here is derived from an EMBL/GenBank/DDBJ whole genome shotgun (WGS) entry which is preliminary data.</text>
</comment>
<feature type="domain" description="Integrase catalytic" evidence="6">
    <location>
        <begin position="511"/>
        <end position="678"/>
    </location>
</feature>
<dbReference type="Proteomes" id="UP000288805">
    <property type="component" value="Unassembled WGS sequence"/>
</dbReference>
<feature type="region of interest" description="Disordered" evidence="5">
    <location>
        <begin position="769"/>
        <end position="790"/>
    </location>
</feature>
<dbReference type="Gene3D" id="3.30.420.10">
    <property type="entry name" value="Ribonuclease H-like superfamily/Ribonuclease H"/>
    <property type="match status" value="1"/>
</dbReference>
<evidence type="ECO:0000256" key="4">
    <source>
        <dbReference type="ARBA" id="ARBA00022801"/>
    </source>
</evidence>
<feature type="region of interest" description="Disordered" evidence="5">
    <location>
        <begin position="811"/>
        <end position="839"/>
    </location>
</feature>
<dbReference type="PANTHER" id="PTHR42648:SF26">
    <property type="entry name" value="INTEGRASE CATALYTIC DOMAIN-CONTAINING PROTEIN"/>
    <property type="match status" value="1"/>
</dbReference>
<dbReference type="InterPro" id="IPR036397">
    <property type="entry name" value="RNaseH_sf"/>
</dbReference>
<protein>
    <submittedName>
        <fullName evidence="7">Retrovirus-related Pol polyprotein from transposon TNT 1-94</fullName>
    </submittedName>
</protein>
<name>A0A438EBA0_VITVI</name>
<dbReference type="CDD" id="cd09272">
    <property type="entry name" value="RNase_HI_RT_Ty1"/>
    <property type="match status" value="1"/>
</dbReference>
<evidence type="ECO:0000256" key="3">
    <source>
        <dbReference type="ARBA" id="ARBA00022750"/>
    </source>
</evidence>
<evidence type="ECO:0000256" key="5">
    <source>
        <dbReference type="SAM" id="MobiDB-lite"/>
    </source>
</evidence>